<keyword evidence="13" id="KW-1185">Reference proteome</keyword>
<dbReference type="InterPro" id="IPR020894">
    <property type="entry name" value="Cadherin_CS"/>
</dbReference>
<keyword evidence="6 10" id="KW-1133">Transmembrane helix</keyword>
<dbReference type="PROSITE" id="PS00232">
    <property type="entry name" value="CADHERIN_1"/>
    <property type="match status" value="3"/>
</dbReference>
<organism evidence="13 14">
    <name type="scientific">Frankliniella occidentalis</name>
    <name type="common">Western flower thrips</name>
    <name type="synonym">Euthrips occidentalis</name>
    <dbReference type="NCBI Taxonomy" id="133901"/>
    <lineage>
        <taxon>Eukaryota</taxon>
        <taxon>Metazoa</taxon>
        <taxon>Ecdysozoa</taxon>
        <taxon>Arthropoda</taxon>
        <taxon>Hexapoda</taxon>
        <taxon>Insecta</taxon>
        <taxon>Pterygota</taxon>
        <taxon>Neoptera</taxon>
        <taxon>Paraneoptera</taxon>
        <taxon>Thysanoptera</taxon>
        <taxon>Terebrantia</taxon>
        <taxon>Thripoidea</taxon>
        <taxon>Thripidae</taxon>
        <taxon>Frankliniella</taxon>
    </lineage>
</organism>
<feature type="domain" description="Cadherin" evidence="12">
    <location>
        <begin position="145"/>
        <end position="272"/>
    </location>
</feature>
<name>A0A6J1RVM2_FRAOC</name>
<evidence type="ECO:0000256" key="4">
    <source>
        <dbReference type="ARBA" id="ARBA00022737"/>
    </source>
</evidence>
<evidence type="ECO:0000256" key="11">
    <source>
        <dbReference type="SAM" id="SignalP"/>
    </source>
</evidence>
<gene>
    <name evidence="14" type="primary">LOC113202818</name>
</gene>
<dbReference type="GO" id="GO:0007163">
    <property type="term" value="P:establishment or maintenance of cell polarity"/>
    <property type="evidence" value="ECO:0007669"/>
    <property type="project" value="UniProtKB-ARBA"/>
</dbReference>
<evidence type="ECO:0000256" key="8">
    <source>
        <dbReference type="PROSITE-ProRule" id="PRU00043"/>
    </source>
</evidence>
<protein>
    <submittedName>
        <fullName evidence="14">Cadherin-99C</fullName>
    </submittedName>
</protein>
<feature type="compositionally biased region" description="Polar residues" evidence="9">
    <location>
        <begin position="1493"/>
        <end position="1503"/>
    </location>
</feature>
<dbReference type="SMART" id="SM00112">
    <property type="entry name" value="CA"/>
    <property type="match status" value="11"/>
</dbReference>
<feature type="domain" description="Cadherin" evidence="12">
    <location>
        <begin position="609"/>
        <end position="708"/>
    </location>
</feature>
<dbReference type="GO" id="GO:0005509">
    <property type="term" value="F:calcium ion binding"/>
    <property type="evidence" value="ECO:0007669"/>
    <property type="project" value="UniProtKB-UniRule"/>
</dbReference>
<dbReference type="Pfam" id="PF00028">
    <property type="entry name" value="Cadherin"/>
    <property type="match status" value="9"/>
</dbReference>
<comment type="subcellular location">
    <subcellularLocation>
        <location evidence="1">Cell membrane</location>
        <topology evidence="1">Single-pass type I membrane protein</topology>
    </subcellularLocation>
</comment>
<dbReference type="SUPFAM" id="SSF49313">
    <property type="entry name" value="Cadherin-like"/>
    <property type="match status" value="10"/>
</dbReference>
<evidence type="ECO:0000256" key="7">
    <source>
        <dbReference type="ARBA" id="ARBA00023136"/>
    </source>
</evidence>
<dbReference type="GeneID" id="113202818"/>
<dbReference type="CDD" id="cd11304">
    <property type="entry name" value="Cadherin_repeat"/>
    <property type="match status" value="10"/>
</dbReference>
<dbReference type="PRINTS" id="PR00205">
    <property type="entry name" value="CADHERIN"/>
</dbReference>
<feature type="chain" id="PRO_5026711575" evidence="11">
    <location>
        <begin position="30"/>
        <end position="1595"/>
    </location>
</feature>
<dbReference type="RefSeq" id="XP_026273024.1">
    <property type="nucleotide sequence ID" value="XM_026417239.2"/>
</dbReference>
<dbReference type="FunFam" id="2.60.40.60:FF:000381">
    <property type="entry name" value="Protocadherin 15"/>
    <property type="match status" value="1"/>
</dbReference>
<dbReference type="OrthoDB" id="10029135at2759"/>
<feature type="domain" description="Cadherin" evidence="12">
    <location>
        <begin position="87"/>
        <end position="144"/>
    </location>
</feature>
<feature type="region of interest" description="Disordered" evidence="9">
    <location>
        <begin position="1493"/>
        <end position="1556"/>
    </location>
</feature>
<accession>A0A6J1RVM2</accession>
<keyword evidence="2 10" id="KW-0812">Transmembrane</keyword>
<dbReference type="GO" id="GO:0045296">
    <property type="term" value="F:cadherin binding"/>
    <property type="evidence" value="ECO:0007669"/>
    <property type="project" value="TreeGrafter"/>
</dbReference>
<reference evidence="14" key="1">
    <citation type="submission" date="2025-08" db="UniProtKB">
        <authorList>
            <consortium name="RefSeq"/>
        </authorList>
    </citation>
    <scope>IDENTIFICATION</scope>
    <source>
        <tissue evidence="14">Whole organism</tissue>
    </source>
</reference>
<evidence type="ECO:0000256" key="10">
    <source>
        <dbReference type="SAM" id="Phobius"/>
    </source>
</evidence>
<proteinExistence type="predicted"/>
<feature type="compositionally biased region" description="Low complexity" evidence="9">
    <location>
        <begin position="1504"/>
        <end position="1517"/>
    </location>
</feature>
<sequence>MTRTPHAPVGAAWPLVALLVVVGVGSSLAAKPGLCEVETGQSNIILDVEESRGTQINQLTSPPDLPVVGDPFSDIALDLVFPKGSPMFILNGKRLQLLHPLDRDQANLSHIVFQLICTVKSTKRKRTIPVIVRVSDINDNPPKFLNTPYETTVSELTPVGTTVFQGVQAVDADSGVNGLVEYLVVPGDPAAVAATNQGQPRVHVADGYGYFSINLPHQGQVTVNRSLDYERTQRYFVTIVATDRARNSTERLSSSATLTVNVRDDDDQDPSFIYQGCMLLDGACINPEYTASVQSGKLAGILHVSPEKIQAVDMDSINSPIVYSFLSGSPASFRDYFEINPQTGAVRQTQPVDTSVTKKFQLIIKAAEVSEAKRFATAKLEITVKPVDVNPPEIIATATEGYVEENSPVGTQILDVNGKPISFTVTDADLGPEDPKPTYTFEMTTNFFRIENGVLTVNEENLDRDPPSPGKFRFQVVAREKNGNAASAPLSLTVTLEDINDNAPRLPMVPPVSVQAGDGKREVIRVEATDNDEGENAVVTYSIYHVSNNGRLKFTIDPETGLLETTGKLNAGEQYSITVQATDTGGRSSQTIVEVKVIPGPNTRSPVFQQSTYEVQVSEGVAINTTVATITAKDPEDDPVSYSIVSGNDLRQFAIGDKTGVVTIIRKLDREDLTRYQLLIKAEDTGGLSSTATVNIKVTDINDKNPEFDGLPYVFRVREGDANQTIGSVHASDADEGQNAVVYYSVPEDVPFAVDAMTGEVRTKSALDYEKQKEFRFVVTARDGAPDPRLATATVTVEVMDVEDELPVFKEHTYDVHVPENVPDHVVTQVHADDPDTVQRVTYTIRQGPTDLFAIDPKTGVIRTLRGLDFERESQYILVVGTLENPGSGAGATTRVVVNVDDRNDIPPVFTTVARPVSLEDDVGIGTRVTTLTATDSDGTAPGNKVRYELIGRGKANKYFTVDPDTGVLSVRDDLRKETDQSYQVDIKAYDLGEPQLSSVMSVPVFIKHSATVAPETGLGFADDLYTVDVPENATAGALLKTLTIVNSKAHRTAPAPLHCSIVNGNEGGLFFANVTENRNCELRVALTGVLDAEQRSQYQLTVQLDTLPGLVNPARATTRVKVHVEDLNDNVPRFVFPASGLMQGQALGRYFGAVPQDAQIGTSVLQVKAEDADGGRFGRVKYALVDSEEDADDNDVATDRDSDNDYFSLDTDTGVLKTKRSLEEVPPQRLPFRLTVEARDNAGASEGANTVHAQVIVNIVTPNNLLVLVLQDVRPERVQGEAQRLVAILEQHSGLVVGVERLTARHFLADNATLQTDGAGTDVWFYAVDPETGRILERNSTRVQRSVLDKQVVSNITLDVSANLQATATAIHEPYVVARHKTAVAVSWEVFPYALIVIACVILVLGVVGIIYICVSWSRYKAYKERMQRMYVVPRYDPVFVEPNLKEYETQVLQMSVPLDDNDSYNDLQLDFSQKNHAFSMDNVSYITKENNTGSIGQQSPVSSDAATTARASSIAGGVDTMRRREIKPNNLTGHDPPTSNPLYDRSHEDNNVGHLNASATNENVLFCEKKDYSHLGGFAYINDRNSIETTTEL</sequence>
<feature type="domain" description="Cadherin" evidence="12">
    <location>
        <begin position="523"/>
        <end position="608"/>
    </location>
</feature>
<dbReference type="PANTHER" id="PTHR24027">
    <property type="entry name" value="CADHERIN-23"/>
    <property type="match status" value="1"/>
</dbReference>
<dbReference type="FunFam" id="2.60.40.60:FF:000275">
    <property type="entry name" value="Si:dkey-30k22.7"/>
    <property type="match status" value="1"/>
</dbReference>
<feature type="signal peptide" evidence="11">
    <location>
        <begin position="1"/>
        <end position="29"/>
    </location>
</feature>
<dbReference type="GO" id="GO:0001736">
    <property type="term" value="P:establishment of planar polarity"/>
    <property type="evidence" value="ECO:0007669"/>
    <property type="project" value="UniProtKB-ARBA"/>
</dbReference>
<evidence type="ECO:0000256" key="1">
    <source>
        <dbReference type="ARBA" id="ARBA00004251"/>
    </source>
</evidence>
<dbReference type="GO" id="GO:0016477">
    <property type="term" value="P:cell migration"/>
    <property type="evidence" value="ECO:0007669"/>
    <property type="project" value="TreeGrafter"/>
</dbReference>
<dbReference type="FunFam" id="2.60.40.60:FF:000020">
    <property type="entry name" value="Dachsous cadherin-related 1b"/>
    <property type="match status" value="1"/>
</dbReference>
<keyword evidence="7 10" id="KW-0472">Membrane</keyword>
<dbReference type="CTD" id="43528"/>
<feature type="domain" description="Cadherin" evidence="12">
    <location>
        <begin position="395"/>
        <end position="506"/>
    </location>
</feature>
<dbReference type="PANTHER" id="PTHR24027:SF422">
    <property type="entry name" value="CADHERIN DOMAIN-CONTAINING PROTEIN"/>
    <property type="match status" value="1"/>
</dbReference>
<evidence type="ECO:0000313" key="14">
    <source>
        <dbReference type="RefSeq" id="XP_026273024.1"/>
    </source>
</evidence>
<dbReference type="Proteomes" id="UP000504606">
    <property type="component" value="Unplaced"/>
</dbReference>
<dbReference type="InterPro" id="IPR002126">
    <property type="entry name" value="Cadherin-like_dom"/>
</dbReference>
<keyword evidence="4" id="KW-0677">Repeat</keyword>
<feature type="domain" description="Cadherin" evidence="12">
    <location>
        <begin position="810"/>
        <end position="910"/>
    </location>
</feature>
<feature type="domain" description="Cadherin" evidence="12">
    <location>
        <begin position="709"/>
        <end position="809"/>
    </location>
</feature>
<dbReference type="FunFam" id="2.60.40.60:FF:000033">
    <property type="entry name" value="FAT atypical cadherin 1"/>
    <property type="match status" value="1"/>
</dbReference>
<evidence type="ECO:0000256" key="5">
    <source>
        <dbReference type="ARBA" id="ARBA00022837"/>
    </source>
</evidence>
<feature type="domain" description="Cadherin" evidence="12">
    <location>
        <begin position="911"/>
        <end position="1017"/>
    </location>
</feature>
<dbReference type="GO" id="GO:0008104">
    <property type="term" value="P:intracellular protein localization"/>
    <property type="evidence" value="ECO:0007669"/>
    <property type="project" value="UniProtKB-ARBA"/>
</dbReference>
<dbReference type="FunFam" id="2.60.40.60:FF:000403">
    <property type="entry name" value="Protocadherin 15"/>
    <property type="match status" value="1"/>
</dbReference>
<dbReference type="GO" id="GO:0008013">
    <property type="term" value="F:beta-catenin binding"/>
    <property type="evidence" value="ECO:0007669"/>
    <property type="project" value="TreeGrafter"/>
</dbReference>
<dbReference type="Gene3D" id="2.60.40.60">
    <property type="entry name" value="Cadherins"/>
    <property type="match status" value="11"/>
</dbReference>
<keyword evidence="3 11" id="KW-0732">Signal</keyword>
<dbReference type="InterPro" id="IPR015919">
    <property type="entry name" value="Cadherin-like_sf"/>
</dbReference>
<dbReference type="KEGG" id="foc:113202818"/>
<feature type="domain" description="Cadherin" evidence="12">
    <location>
        <begin position="1147"/>
        <end position="1278"/>
    </location>
</feature>
<feature type="domain" description="Cadherin" evidence="12">
    <location>
        <begin position="1022"/>
        <end position="1135"/>
    </location>
</feature>
<evidence type="ECO:0000256" key="2">
    <source>
        <dbReference type="ARBA" id="ARBA00022692"/>
    </source>
</evidence>
<evidence type="ECO:0000259" key="12">
    <source>
        <dbReference type="PROSITE" id="PS50268"/>
    </source>
</evidence>
<dbReference type="GO" id="GO:0007156">
    <property type="term" value="P:homophilic cell adhesion via plasma membrane adhesion molecules"/>
    <property type="evidence" value="ECO:0007669"/>
    <property type="project" value="InterPro"/>
</dbReference>
<feature type="domain" description="Cadherin" evidence="12">
    <location>
        <begin position="285"/>
        <end position="394"/>
    </location>
</feature>
<evidence type="ECO:0000256" key="6">
    <source>
        <dbReference type="ARBA" id="ARBA00022989"/>
    </source>
</evidence>
<dbReference type="GO" id="GO:0016342">
    <property type="term" value="C:catenin complex"/>
    <property type="evidence" value="ECO:0007669"/>
    <property type="project" value="TreeGrafter"/>
</dbReference>
<dbReference type="FunFam" id="2.60.40.60:FF:000232">
    <property type="entry name" value="Neural-cadherin"/>
    <property type="match status" value="1"/>
</dbReference>
<feature type="transmembrane region" description="Helical" evidence="10">
    <location>
        <begin position="1391"/>
        <end position="1418"/>
    </location>
</feature>
<evidence type="ECO:0000256" key="3">
    <source>
        <dbReference type="ARBA" id="ARBA00022729"/>
    </source>
</evidence>
<keyword evidence="5 8" id="KW-0106">Calcium</keyword>
<evidence type="ECO:0000313" key="13">
    <source>
        <dbReference type="Proteomes" id="UP000504606"/>
    </source>
</evidence>
<dbReference type="InterPro" id="IPR039808">
    <property type="entry name" value="Cadherin"/>
</dbReference>
<evidence type="ECO:0000256" key="9">
    <source>
        <dbReference type="SAM" id="MobiDB-lite"/>
    </source>
</evidence>
<dbReference type="FunFam" id="2.60.40.60:FF:000315">
    <property type="entry name" value="CaDHerin family"/>
    <property type="match status" value="1"/>
</dbReference>
<dbReference type="PROSITE" id="PS50268">
    <property type="entry name" value="CADHERIN_2"/>
    <property type="match status" value="11"/>
</dbReference>